<evidence type="ECO:0000259" key="3">
    <source>
        <dbReference type="Pfam" id="PF07859"/>
    </source>
</evidence>
<keyword evidence="1" id="KW-0378">Hydrolase</keyword>
<dbReference type="GO" id="GO:0016787">
    <property type="term" value="F:hydrolase activity"/>
    <property type="evidence" value="ECO:0007669"/>
    <property type="project" value="UniProtKB-KW"/>
</dbReference>
<evidence type="ECO:0000256" key="1">
    <source>
        <dbReference type="ARBA" id="ARBA00022801"/>
    </source>
</evidence>
<dbReference type="InParanoid" id="K1P913"/>
<dbReference type="EMBL" id="JH818965">
    <property type="protein sequence ID" value="EKC17958.1"/>
    <property type="molecule type" value="Genomic_DNA"/>
</dbReference>
<feature type="domain" description="Alpha/beta hydrolase fold-3" evidence="3">
    <location>
        <begin position="204"/>
        <end position="328"/>
    </location>
</feature>
<dbReference type="Pfam" id="PF07859">
    <property type="entry name" value="Abhydrolase_3"/>
    <property type="match status" value="2"/>
</dbReference>
<dbReference type="AlphaFoldDB" id="K1P913"/>
<proteinExistence type="predicted"/>
<protein>
    <submittedName>
        <fullName evidence="4">Arylacetamide deacetylase</fullName>
    </submittedName>
</protein>
<evidence type="ECO:0000256" key="2">
    <source>
        <dbReference type="SAM" id="MobiDB-lite"/>
    </source>
</evidence>
<name>K1P913_MAGGI</name>
<dbReference type="InterPro" id="IPR050300">
    <property type="entry name" value="GDXG_lipolytic_enzyme"/>
</dbReference>
<feature type="domain" description="Alpha/beta hydrolase fold-3" evidence="3">
    <location>
        <begin position="375"/>
        <end position="468"/>
    </location>
</feature>
<dbReference type="Gene3D" id="3.40.50.1820">
    <property type="entry name" value="alpha/beta hydrolase"/>
    <property type="match status" value="1"/>
</dbReference>
<dbReference type="PANTHER" id="PTHR48081">
    <property type="entry name" value="AB HYDROLASE SUPERFAMILY PROTEIN C4A8.06C"/>
    <property type="match status" value="1"/>
</dbReference>
<accession>K1P913</accession>
<evidence type="ECO:0000313" key="4">
    <source>
        <dbReference type="EMBL" id="EKC17958.1"/>
    </source>
</evidence>
<dbReference type="PANTHER" id="PTHR48081:SF8">
    <property type="entry name" value="ALPHA_BETA HYDROLASE FOLD-3 DOMAIN-CONTAINING PROTEIN-RELATED"/>
    <property type="match status" value="1"/>
</dbReference>
<dbReference type="InterPro" id="IPR013094">
    <property type="entry name" value="AB_hydrolase_3"/>
</dbReference>
<feature type="region of interest" description="Disordered" evidence="2">
    <location>
        <begin position="1"/>
        <end position="72"/>
    </location>
</feature>
<feature type="compositionally biased region" description="Polar residues" evidence="2">
    <location>
        <begin position="42"/>
        <end position="68"/>
    </location>
</feature>
<reference evidence="4" key="1">
    <citation type="journal article" date="2012" name="Nature">
        <title>The oyster genome reveals stress adaptation and complexity of shell formation.</title>
        <authorList>
            <person name="Zhang G."/>
            <person name="Fang X."/>
            <person name="Guo X."/>
            <person name="Li L."/>
            <person name="Luo R."/>
            <person name="Xu F."/>
            <person name="Yang P."/>
            <person name="Zhang L."/>
            <person name="Wang X."/>
            <person name="Qi H."/>
            <person name="Xiong Z."/>
            <person name="Que H."/>
            <person name="Xie Y."/>
            <person name="Holland P.W."/>
            <person name="Paps J."/>
            <person name="Zhu Y."/>
            <person name="Wu F."/>
            <person name="Chen Y."/>
            <person name="Wang J."/>
            <person name="Peng C."/>
            <person name="Meng J."/>
            <person name="Yang L."/>
            <person name="Liu J."/>
            <person name="Wen B."/>
            <person name="Zhang N."/>
            <person name="Huang Z."/>
            <person name="Zhu Q."/>
            <person name="Feng Y."/>
            <person name="Mount A."/>
            <person name="Hedgecock D."/>
            <person name="Xu Z."/>
            <person name="Liu Y."/>
            <person name="Domazet-Loso T."/>
            <person name="Du Y."/>
            <person name="Sun X."/>
            <person name="Zhang S."/>
            <person name="Liu B."/>
            <person name="Cheng P."/>
            <person name="Jiang X."/>
            <person name="Li J."/>
            <person name="Fan D."/>
            <person name="Wang W."/>
            <person name="Fu W."/>
            <person name="Wang T."/>
            <person name="Wang B."/>
            <person name="Zhang J."/>
            <person name="Peng Z."/>
            <person name="Li Y."/>
            <person name="Li N."/>
            <person name="Wang J."/>
            <person name="Chen M."/>
            <person name="He Y."/>
            <person name="Tan F."/>
            <person name="Song X."/>
            <person name="Zheng Q."/>
            <person name="Huang R."/>
            <person name="Yang H."/>
            <person name="Du X."/>
            <person name="Chen L."/>
            <person name="Yang M."/>
            <person name="Gaffney P.M."/>
            <person name="Wang S."/>
            <person name="Luo L."/>
            <person name="She Z."/>
            <person name="Ming Y."/>
            <person name="Huang W."/>
            <person name="Zhang S."/>
            <person name="Huang B."/>
            <person name="Zhang Y."/>
            <person name="Qu T."/>
            <person name="Ni P."/>
            <person name="Miao G."/>
            <person name="Wang J."/>
            <person name="Wang Q."/>
            <person name="Steinberg C.E."/>
            <person name="Wang H."/>
            <person name="Li N."/>
            <person name="Qian L."/>
            <person name="Zhang G."/>
            <person name="Li Y."/>
            <person name="Yang H."/>
            <person name="Liu X."/>
            <person name="Wang J."/>
            <person name="Yin Y."/>
            <person name="Wang J."/>
        </authorList>
    </citation>
    <scope>NUCLEOTIDE SEQUENCE [LARGE SCALE GENOMIC DNA]</scope>
    <source>
        <strain evidence="4">05x7-T-G4-1.051#20</strain>
    </source>
</reference>
<organism evidence="4">
    <name type="scientific">Magallana gigas</name>
    <name type="common">Pacific oyster</name>
    <name type="synonym">Crassostrea gigas</name>
    <dbReference type="NCBI Taxonomy" id="29159"/>
    <lineage>
        <taxon>Eukaryota</taxon>
        <taxon>Metazoa</taxon>
        <taxon>Spiralia</taxon>
        <taxon>Lophotrochozoa</taxon>
        <taxon>Mollusca</taxon>
        <taxon>Bivalvia</taxon>
        <taxon>Autobranchia</taxon>
        <taxon>Pteriomorphia</taxon>
        <taxon>Ostreida</taxon>
        <taxon>Ostreoidea</taxon>
        <taxon>Ostreidae</taxon>
        <taxon>Magallana</taxon>
    </lineage>
</organism>
<dbReference type="InterPro" id="IPR029058">
    <property type="entry name" value="AB_hydrolase_fold"/>
</dbReference>
<dbReference type="HOGENOM" id="CLU_538900_0_0_1"/>
<dbReference type="SUPFAM" id="SSF53474">
    <property type="entry name" value="alpha/beta-Hydrolases"/>
    <property type="match status" value="1"/>
</dbReference>
<sequence length="506" mass="56459">MNSRLHETSEEISAPSFKRNDYKPIGIGPRVNDSGPLHDNRTTPSVLSATPKRSSTFSAEKATDTSNTRGDRLAGPVQVSRVLYPLDMLKWFLGLGVLVAVGYQICVSVVHPVPTELEERDKVAVLDAIGHIGNNVLLTAARFGVDLAAYRPVKLLVDSVYSLILNGVSPEPYTDVEIRDITIAEVPVRVFIPRKQKKAMFPAMIYLHGGGWPWLSVDVYSRFLSHLCNATNLMIIAVRYRQPPSHIYPVSLNDCRNVTWSTLAGKSGLPIHPRYVIIGGDEAGGNMAAALALEFRSKIYMQILLNPKLQMFDFLTPSYQDHKNILTGVTSSARSAVDWLRYTGSSVSWYPALLNNAHRFPSSEILQHQSYLDADTFLPSYLELTKSKTVTTKDYDSTIGKELKDLITSESLCPALASNTKGVPNAYIVTSQFDVHRDEAVMYITRLHKDSGSKVKLKHYKQAFQGFFPFAGNKSWFRFNVSDQALQELVEFISFQVHRVMKNPAS</sequence>
<gene>
    <name evidence="4" type="ORF">CGI_10017697</name>
</gene>